<evidence type="ECO:0000313" key="1">
    <source>
        <dbReference type="EMBL" id="SFQ44411.1"/>
    </source>
</evidence>
<sequence>MPPKDIKKTAEILKSRVKECKAFLPNNWRQRIIKIAPEYDSLRGARLMDNVFKLRSSDLKLTELIETISKEYLKQDEEKLQKEVVN</sequence>
<keyword evidence="2" id="KW-1185">Reference proteome</keyword>
<accession>A0A1I5YJN0</accession>
<gene>
    <name evidence="1" type="ORF">SAMN04515674_11950</name>
</gene>
<proteinExistence type="predicted"/>
<dbReference type="Proteomes" id="UP000199306">
    <property type="component" value="Unassembled WGS sequence"/>
</dbReference>
<protein>
    <submittedName>
        <fullName evidence="1">Uncharacterized protein</fullName>
    </submittedName>
</protein>
<dbReference type="EMBL" id="FOXH01000019">
    <property type="protein sequence ID" value="SFQ44411.1"/>
    <property type="molecule type" value="Genomic_DNA"/>
</dbReference>
<name>A0A1I5YJN0_9BACT</name>
<dbReference type="RefSeq" id="WP_092019533.1">
    <property type="nucleotide sequence ID" value="NZ_FOXH01000019.1"/>
</dbReference>
<reference evidence="1 2" key="1">
    <citation type="submission" date="2016-10" db="EMBL/GenBank/DDBJ databases">
        <authorList>
            <person name="de Groot N.N."/>
        </authorList>
    </citation>
    <scope>NUCLEOTIDE SEQUENCE [LARGE SCALE GENOMIC DNA]</scope>
    <source>
        <strain evidence="2">E92,LMG 26720,CCM 7988</strain>
    </source>
</reference>
<dbReference type="AlphaFoldDB" id="A0A1I5YJN0"/>
<evidence type="ECO:0000313" key="2">
    <source>
        <dbReference type="Proteomes" id="UP000199306"/>
    </source>
</evidence>
<organism evidence="1 2">
    <name type="scientific">Pseudarcicella hirudinis</name>
    <dbReference type="NCBI Taxonomy" id="1079859"/>
    <lineage>
        <taxon>Bacteria</taxon>
        <taxon>Pseudomonadati</taxon>
        <taxon>Bacteroidota</taxon>
        <taxon>Cytophagia</taxon>
        <taxon>Cytophagales</taxon>
        <taxon>Flectobacillaceae</taxon>
        <taxon>Pseudarcicella</taxon>
    </lineage>
</organism>